<feature type="compositionally biased region" description="Basic and acidic residues" evidence="1">
    <location>
        <begin position="28"/>
        <end position="51"/>
    </location>
</feature>
<name>A0A371G8G1_MUCPR</name>
<evidence type="ECO:0000313" key="2">
    <source>
        <dbReference type="EMBL" id="RDX86663.1"/>
    </source>
</evidence>
<organism evidence="2 3">
    <name type="scientific">Mucuna pruriens</name>
    <name type="common">Velvet bean</name>
    <name type="synonym">Dolichos pruriens</name>
    <dbReference type="NCBI Taxonomy" id="157652"/>
    <lineage>
        <taxon>Eukaryota</taxon>
        <taxon>Viridiplantae</taxon>
        <taxon>Streptophyta</taxon>
        <taxon>Embryophyta</taxon>
        <taxon>Tracheophyta</taxon>
        <taxon>Spermatophyta</taxon>
        <taxon>Magnoliopsida</taxon>
        <taxon>eudicotyledons</taxon>
        <taxon>Gunneridae</taxon>
        <taxon>Pentapetalae</taxon>
        <taxon>rosids</taxon>
        <taxon>fabids</taxon>
        <taxon>Fabales</taxon>
        <taxon>Fabaceae</taxon>
        <taxon>Papilionoideae</taxon>
        <taxon>50 kb inversion clade</taxon>
        <taxon>NPAAA clade</taxon>
        <taxon>indigoferoid/millettioid clade</taxon>
        <taxon>Phaseoleae</taxon>
        <taxon>Mucuna</taxon>
    </lineage>
</organism>
<feature type="region of interest" description="Disordered" evidence="1">
    <location>
        <begin position="114"/>
        <end position="137"/>
    </location>
</feature>
<sequence length="195" mass="21997">MFTTEYEPAKEGRNQERTEVISTKKTSVKTDSHVHVQVETISTKEDQKQARAESISNNQGKNRIPSRFDLSAKQRAESNSNLTRADYISAKRSRPQQPKAKIMSVHLVSSATQVGQLDPKESNDNSSSPPPPMELKSLPSHFKYAYLGAEQQFPIIIASNLHREQEDKLLSILRKHKKENGWKLSDLPGINPSTF</sequence>
<dbReference type="Proteomes" id="UP000257109">
    <property type="component" value="Unassembled WGS sequence"/>
</dbReference>
<reference evidence="2" key="1">
    <citation type="submission" date="2018-05" db="EMBL/GenBank/DDBJ databases">
        <title>Draft genome of Mucuna pruriens seed.</title>
        <authorList>
            <person name="Nnadi N.E."/>
            <person name="Vos R."/>
            <person name="Hasami M.H."/>
            <person name="Devisetty U.K."/>
            <person name="Aguiy J.C."/>
        </authorList>
    </citation>
    <scope>NUCLEOTIDE SEQUENCE [LARGE SCALE GENOMIC DNA]</scope>
    <source>
        <strain evidence="2">JCA_2017</strain>
    </source>
</reference>
<feature type="compositionally biased region" description="Basic and acidic residues" evidence="1">
    <location>
        <begin position="7"/>
        <end position="19"/>
    </location>
</feature>
<feature type="region of interest" description="Disordered" evidence="1">
    <location>
        <begin position="1"/>
        <end position="101"/>
    </location>
</feature>
<dbReference type="EMBL" id="QJKJ01006453">
    <property type="protein sequence ID" value="RDX86663.1"/>
    <property type="molecule type" value="Genomic_DNA"/>
</dbReference>
<keyword evidence="3" id="KW-1185">Reference proteome</keyword>
<comment type="caution">
    <text evidence="2">The sequence shown here is derived from an EMBL/GenBank/DDBJ whole genome shotgun (WGS) entry which is preliminary data.</text>
</comment>
<accession>A0A371G8G1</accession>
<evidence type="ECO:0000256" key="1">
    <source>
        <dbReference type="SAM" id="MobiDB-lite"/>
    </source>
</evidence>
<protein>
    <submittedName>
        <fullName evidence="2">Uncharacterized protein</fullName>
    </submittedName>
</protein>
<feature type="non-terminal residue" evidence="2">
    <location>
        <position position="1"/>
    </location>
</feature>
<dbReference type="AlphaFoldDB" id="A0A371G8G1"/>
<evidence type="ECO:0000313" key="3">
    <source>
        <dbReference type="Proteomes" id="UP000257109"/>
    </source>
</evidence>
<gene>
    <name evidence="2" type="ORF">CR513_31981</name>
</gene>
<proteinExistence type="predicted"/>